<dbReference type="EMBL" id="BLLK01000069">
    <property type="protein sequence ID" value="GFH60957.1"/>
    <property type="molecule type" value="Genomic_DNA"/>
</dbReference>
<name>A0AAD3DAI8_9STRA</name>
<protein>
    <submittedName>
        <fullName evidence="2">Uncharacterized protein</fullName>
    </submittedName>
</protein>
<feature type="compositionally biased region" description="Basic and acidic residues" evidence="1">
    <location>
        <begin position="143"/>
        <end position="154"/>
    </location>
</feature>
<dbReference type="Proteomes" id="UP001054902">
    <property type="component" value="Unassembled WGS sequence"/>
</dbReference>
<evidence type="ECO:0000313" key="2">
    <source>
        <dbReference type="EMBL" id="GFH60957.1"/>
    </source>
</evidence>
<keyword evidence="3" id="KW-1185">Reference proteome</keyword>
<dbReference type="AlphaFoldDB" id="A0AAD3DAI8"/>
<sequence>MSSPPPGKNAFALLMTSARKKKRKAATSSNFVQCAICNKSFPYSRIQFHQEECILQQEAPPSPSLPKQKKQKTASNFVQCTLCKRSFSVLRIDAHITECTKKQSCNDFDNDEEDTRNTTSVKKTRRDDDDDGSHCNENILQDHNSDCEKDSRKETCKSDTSKQNAFSKLLEGSKKAYTTPKPLRERFHLYEDDGVINLKWFHEESDVNNSTDVAWSEKLIVKTPKSVDSVGAQEIELIVSSSIPSDLEFSRVMYVRKHSKFSVPVLKSILQKSVRRRRPKPSVRVAMEIADKALGELIRRLPIICLEDSFLHHEFPFLVWLMIAHSKDFIPPKYLLDKVMQIVYEISSCPWQDVFSNSGELEQAFTLSNVKNLSFEESDKDSCQLMIRAMVLRKAYGGMRCDMKMMDSFMQIWSGRFTQRLVDETVIDLLRKRFPHLSDDLLWKDVPLLMHSLHSPVDINQLTKDGFEKLLRNDISASGIDFHCSNIVEALLQNDRFHSSVSQIIKGNTNDLADLVKSMMWNYSSGVNHRIKMQKNMNEVNDGLKSFWKDLAVPLLKEYTDRYIDHRLS</sequence>
<proteinExistence type="predicted"/>
<dbReference type="Pfam" id="PF13913">
    <property type="entry name" value="zf-C2HC_2"/>
    <property type="match status" value="2"/>
</dbReference>
<evidence type="ECO:0000313" key="3">
    <source>
        <dbReference type="Proteomes" id="UP001054902"/>
    </source>
</evidence>
<evidence type="ECO:0000256" key="1">
    <source>
        <dbReference type="SAM" id="MobiDB-lite"/>
    </source>
</evidence>
<comment type="caution">
    <text evidence="2">The sequence shown here is derived from an EMBL/GenBank/DDBJ whole genome shotgun (WGS) entry which is preliminary data.</text>
</comment>
<organism evidence="2 3">
    <name type="scientific">Chaetoceros tenuissimus</name>
    <dbReference type="NCBI Taxonomy" id="426638"/>
    <lineage>
        <taxon>Eukaryota</taxon>
        <taxon>Sar</taxon>
        <taxon>Stramenopiles</taxon>
        <taxon>Ochrophyta</taxon>
        <taxon>Bacillariophyta</taxon>
        <taxon>Coscinodiscophyceae</taxon>
        <taxon>Chaetocerotophycidae</taxon>
        <taxon>Chaetocerotales</taxon>
        <taxon>Chaetocerotaceae</taxon>
        <taxon>Chaetoceros</taxon>
    </lineage>
</organism>
<feature type="region of interest" description="Disordered" evidence="1">
    <location>
        <begin position="108"/>
        <end position="154"/>
    </location>
</feature>
<gene>
    <name evidence="2" type="ORF">CTEN210_17433</name>
</gene>
<reference evidence="2 3" key="1">
    <citation type="journal article" date="2021" name="Sci. Rep.">
        <title>The genome of the diatom Chaetoceros tenuissimus carries an ancient integrated fragment of an extant virus.</title>
        <authorList>
            <person name="Hongo Y."/>
            <person name="Kimura K."/>
            <person name="Takaki Y."/>
            <person name="Yoshida Y."/>
            <person name="Baba S."/>
            <person name="Kobayashi G."/>
            <person name="Nagasaki K."/>
            <person name="Hano T."/>
            <person name="Tomaru Y."/>
        </authorList>
    </citation>
    <scope>NUCLEOTIDE SEQUENCE [LARGE SCALE GENOMIC DNA]</scope>
    <source>
        <strain evidence="2 3">NIES-3715</strain>
    </source>
</reference>
<accession>A0AAD3DAI8</accession>